<evidence type="ECO:0000313" key="3">
    <source>
        <dbReference type="Proteomes" id="UP000313359"/>
    </source>
</evidence>
<organism evidence="2 3">
    <name type="scientific">Lentinus tigrinus ALCF2SS1-6</name>
    <dbReference type="NCBI Taxonomy" id="1328759"/>
    <lineage>
        <taxon>Eukaryota</taxon>
        <taxon>Fungi</taxon>
        <taxon>Dikarya</taxon>
        <taxon>Basidiomycota</taxon>
        <taxon>Agaricomycotina</taxon>
        <taxon>Agaricomycetes</taxon>
        <taxon>Polyporales</taxon>
        <taxon>Polyporaceae</taxon>
        <taxon>Lentinus</taxon>
    </lineage>
</organism>
<evidence type="ECO:0000313" key="2">
    <source>
        <dbReference type="EMBL" id="RPD55262.1"/>
    </source>
</evidence>
<feature type="compositionally biased region" description="Polar residues" evidence="1">
    <location>
        <begin position="295"/>
        <end position="310"/>
    </location>
</feature>
<name>A0A5C2RUG2_9APHY</name>
<proteinExistence type="predicted"/>
<sequence length="635" mass="71934">MPSIEAQGDAQAPLSWSDARALAYTNDPKYLITSPNMDFVPSPFVGIVEVSMRADYRYGAFAPIWWTPLPDDFEYVEGSWITCLGLLRRQSTEALNSLVDELSRLVSLRDESDSSLSVLHTSMLHCRNRLRYFPCTFRDAVLQVHETQRYWLLIRAYLDYENYLDVSPTVVPSSPVRTDLMGAFTTDPGVVQLFFNSGIPVWFIRSDTSILADTIIRAIVPPTSPVNVCLERGPDGGLVLYKGLCGQRHILETMRFGHTYLDISRTPLLAPDVVGGYPPAVSQKDYKGTLAPATASRSRPVATTSRSQARFQPHGQAASRSNAGATSYLPYARPHPTQVRSVNKFQRFDHPWMPAQLDAWRIAMDNVDLSQPARPNSELWGYWIPEPALLLRPTTDDRRNRYIQSWLRLRPAWLYLLRLPGVAVTAVPTQWWRDVLYGSSATNHPDDASLRKTRRWEGIQKVFGSVFQASDFHGDRTGPVWWLGRRVPGVVPELCPGIMWEMMELGFHYELLALDRVLVPERNDPQRELKRADLLGRVFPAGHLYSLPQLPPPEGAGLCSRLPYRRVPYLEALRQVLSRWADCPASICHSSPISTTFTAEEIRLREVEMSSYYVNTFFAHSGRAPIVPYEYPVVP</sequence>
<dbReference type="OrthoDB" id="2749633at2759"/>
<keyword evidence="3" id="KW-1185">Reference proteome</keyword>
<reference evidence="2" key="1">
    <citation type="journal article" date="2018" name="Genome Biol. Evol.">
        <title>Genomics and development of Lentinus tigrinus, a white-rot wood-decaying mushroom with dimorphic fruiting bodies.</title>
        <authorList>
            <person name="Wu B."/>
            <person name="Xu Z."/>
            <person name="Knudson A."/>
            <person name="Carlson A."/>
            <person name="Chen N."/>
            <person name="Kovaka S."/>
            <person name="LaButti K."/>
            <person name="Lipzen A."/>
            <person name="Pennachio C."/>
            <person name="Riley R."/>
            <person name="Schakwitz W."/>
            <person name="Umezawa K."/>
            <person name="Ohm R.A."/>
            <person name="Grigoriev I.V."/>
            <person name="Nagy L.G."/>
            <person name="Gibbons J."/>
            <person name="Hibbett D."/>
        </authorList>
    </citation>
    <scope>NUCLEOTIDE SEQUENCE [LARGE SCALE GENOMIC DNA]</scope>
    <source>
        <strain evidence="2">ALCF2SS1-6</strain>
    </source>
</reference>
<feature type="region of interest" description="Disordered" evidence="1">
    <location>
        <begin position="288"/>
        <end position="332"/>
    </location>
</feature>
<dbReference type="AlphaFoldDB" id="A0A5C2RUG2"/>
<accession>A0A5C2RUG2</accession>
<protein>
    <submittedName>
        <fullName evidence="2">Uncharacterized protein</fullName>
    </submittedName>
</protein>
<evidence type="ECO:0000256" key="1">
    <source>
        <dbReference type="SAM" id="MobiDB-lite"/>
    </source>
</evidence>
<gene>
    <name evidence="2" type="ORF">L227DRAFT_588600</name>
</gene>
<dbReference type="Proteomes" id="UP000313359">
    <property type="component" value="Unassembled WGS sequence"/>
</dbReference>
<dbReference type="EMBL" id="ML122297">
    <property type="protein sequence ID" value="RPD55262.1"/>
    <property type="molecule type" value="Genomic_DNA"/>
</dbReference>